<dbReference type="KEGG" id="dwi:6640907"/>
<dbReference type="InParanoid" id="B4MRW0"/>
<feature type="region of interest" description="Disordered" evidence="1">
    <location>
        <begin position="113"/>
        <end position="148"/>
    </location>
</feature>
<gene>
    <name evidence="2" type="primary">Dwil\GK15684</name>
    <name evidence="2" type="ORF">Dwil_GK15684</name>
</gene>
<feature type="region of interest" description="Disordered" evidence="1">
    <location>
        <begin position="303"/>
        <end position="325"/>
    </location>
</feature>
<dbReference type="HOGENOM" id="CLU_785897_0_0_1"/>
<feature type="compositionally biased region" description="Polar residues" evidence="1">
    <location>
        <begin position="1"/>
        <end position="23"/>
    </location>
</feature>
<name>B4MRW0_DROWI</name>
<feature type="compositionally biased region" description="Basic and acidic residues" evidence="1">
    <location>
        <begin position="71"/>
        <end position="81"/>
    </location>
</feature>
<feature type="compositionally biased region" description="Basic and acidic residues" evidence="1">
    <location>
        <begin position="195"/>
        <end position="205"/>
    </location>
</feature>
<dbReference type="EMBL" id="CH963850">
    <property type="protein sequence ID" value="EDW74849.1"/>
    <property type="molecule type" value="Genomic_DNA"/>
</dbReference>
<feature type="compositionally biased region" description="Basic and acidic residues" evidence="1">
    <location>
        <begin position="24"/>
        <end position="56"/>
    </location>
</feature>
<feature type="compositionally biased region" description="Acidic residues" evidence="1">
    <location>
        <begin position="311"/>
        <end position="323"/>
    </location>
</feature>
<protein>
    <submittedName>
        <fullName evidence="2">Uncharacterized protein</fullName>
    </submittedName>
</protein>
<evidence type="ECO:0000313" key="3">
    <source>
        <dbReference type="Proteomes" id="UP000007798"/>
    </source>
</evidence>
<feature type="region of interest" description="Disordered" evidence="1">
    <location>
        <begin position="237"/>
        <end position="265"/>
    </location>
</feature>
<feature type="compositionally biased region" description="Basic and acidic residues" evidence="1">
    <location>
        <begin position="113"/>
        <end position="141"/>
    </location>
</feature>
<dbReference type="Proteomes" id="UP000007798">
    <property type="component" value="Unassembled WGS sequence"/>
</dbReference>
<dbReference type="AlphaFoldDB" id="B4MRW0"/>
<organism evidence="2 3">
    <name type="scientific">Drosophila willistoni</name>
    <name type="common">Fruit fly</name>
    <dbReference type="NCBI Taxonomy" id="7260"/>
    <lineage>
        <taxon>Eukaryota</taxon>
        <taxon>Metazoa</taxon>
        <taxon>Ecdysozoa</taxon>
        <taxon>Arthropoda</taxon>
        <taxon>Hexapoda</taxon>
        <taxon>Insecta</taxon>
        <taxon>Pterygota</taxon>
        <taxon>Neoptera</taxon>
        <taxon>Endopterygota</taxon>
        <taxon>Diptera</taxon>
        <taxon>Brachycera</taxon>
        <taxon>Muscomorpha</taxon>
        <taxon>Ephydroidea</taxon>
        <taxon>Drosophilidae</taxon>
        <taxon>Drosophila</taxon>
        <taxon>Sophophora</taxon>
    </lineage>
</organism>
<feature type="compositionally biased region" description="Acidic residues" evidence="1">
    <location>
        <begin position="57"/>
        <end position="69"/>
    </location>
</feature>
<evidence type="ECO:0000313" key="2">
    <source>
        <dbReference type="EMBL" id="EDW74849.1"/>
    </source>
</evidence>
<sequence length="353" mass="40727">MSESNEIDGLTTTPPLDKNNQQTDPKDLKEGIKTKEEELTKKSKKQIDSKNCKEIGETIEIELTEESNEQTDPKNLKHIEETPEEQTENSKVPAIPKDFKAFEATKEELTEKINEQADLHDTKDLKEFEETEEKKLTEDRKKKANFQLQATPQDLKEFDANKEELTEVYKAQAIPIPEKLSTITEELTEESIEQADPKNLKHIEETPEEQTENSKVPAIPKDLKAFEATKEELTEKINEQADLHDTKDLKEFEETEEKKLTEDRKKKANFQLQATPQDLKEFDANKEELTEVYKAQAIPIPEKLSTIKEELTEESNEDSDEEELKPMKLPGICSRFLQSHIEKAKNSLFRLSI</sequence>
<accession>B4MRW0</accession>
<feature type="region of interest" description="Disordered" evidence="1">
    <location>
        <begin position="188"/>
        <end position="218"/>
    </location>
</feature>
<feature type="region of interest" description="Disordered" evidence="1">
    <location>
        <begin position="1"/>
        <end position="96"/>
    </location>
</feature>
<keyword evidence="3" id="KW-1185">Reference proteome</keyword>
<reference evidence="2 3" key="1">
    <citation type="journal article" date="2007" name="Nature">
        <title>Evolution of genes and genomes on the Drosophila phylogeny.</title>
        <authorList>
            <consortium name="Drosophila 12 Genomes Consortium"/>
            <person name="Clark A.G."/>
            <person name="Eisen M.B."/>
            <person name="Smith D.R."/>
            <person name="Bergman C.M."/>
            <person name="Oliver B."/>
            <person name="Markow T.A."/>
            <person name="Kaufman T.C."/>
            <person name="Kellis M."/>
            <person name="Gelbart W."/>
            <person name="Iyer V.N."/>
            <person name="Pollard D.A."/>
            <person name="Sackton T.B."/>
            <person name="Larracuente A.M."/>
            <person name="Singh N.D."/>
            <person name="Abad J.P."/>
            <person name="Abt D.N."/>
            <person name="Adryan B."/>
            <person name="Aguade M."/>
            <person name="Akashi H."/>
            <person name="Anderson W.W."/>
            <person name="Aquadro C.F."/>
            <person name="Ardell D.H."/>
            <person name="Arguello R."/>
            <person name="Artieri C.G."/>
            <person name="Barbash D.A."/>
            <person name="Barker D."/>
            <person name="Barsanti P."/>
            <person name="Batterham P."/>
            <person name="Batzoglou S."/>
            <person name="Begun D."/>
            <person name="Bhutkar A."/>
            <person name="Blanco E."/>
            <person name="Bosak S.A."/>
            <person name="Bradley R.K."/>
            <person name="Brand A.D."/>
            <person name="Brent M.R."/>
            <person name="Brooks A.N."/>
            <person name="Brown R.H."/>
            <person name="Butlin R.K."/>
            <person name="Caggese C."/>
            <person name="Calvi B.R."/>
            <person name="Bernardo de Carvalho A."/>
            <person name="Caspi A."/>
            <person name="Castrezana S."/>
            <person name="Celniker S.E."/>
            <person name="Chang J.L."/>
            <person name="Chapple C."/>
            <person name="Chatterji S."/>
            <person name="Chinwalla A."/>
            <person name="Civetta A."/>
            <person name="Clifton S.W."/>
            <person name="Comeron J.M."/>
            <person name="Costello J.C."/>
            <person name="Coyne J.A."/>
            <person name="Daub J."/>
            <person name="David R.G."/>
            <person name="Delcher A.L."/>
            <person name="Delehaunty K."/>
            <person name="Do C.B."/>
            <person name="Ebling H."/>
            <person name="Edwards K."/>
            <person name="Eickbush T."/>
            <person name="Evans J.D."/>
            <person name="Filipski A."/>
            <person name="Findeiss S."/>
            <person name="Freyhult E."/>
            <person name="Fulton L."/>
            <person name="Fulton R."/>
            <person name="Garcia A.C."/>
            <person name="Gardiner A."/>
            <person name="Garfield D.A."/>
            <person name="Garvin B.E."/>
            <person name="Gibson G."/>
            <person name="Gilbert D."/>
            <person name="Gnerre S."/>
            <person name="Godfrey J."/>
            <person name="Good R."/>
            <person name="Gotea V."/>
            <person name="Gravely B."/>
            <person name="Greenberg A.J."/>
            <person name="Griffiths-Jones S."/>
            <person name="Gross S."/>
            <person name="Guigo R."/>
            <person name="Gustafson E.A."/>
            <person name="Haerty W."/>
            <person name="Hahn M.W."/>
            <person name="Halligan D.L."/>
            <person name="Halpern A.L."/>
            <person name="Halter G.M."/>
            <person name="Han M.V."/>
            <person name="Heger A."/>
            <person name="Hillier L."/>
            <person name="Hinrichs A.S."/>
            <person name="Holmes I."/>
            <person name="Hoskins R.A."/>
            <person name="Hubisz M.J."/>
            <person name="Hultmark D."/>
            <person name="Huntley M.A."/>
            <person name="Jaffe D.B."/>
            <person name="Jagadeeshan S."/>
            <person name="Jeck W.R."/>
            <person name="Johnson J."/>
            <person name="Jones C.D."/>
            <person name="Jordan W.C."/>
            <person name="Karpen G.H."/>
            <person name="Kataoka E."/>
            <person name="Keightley P.D."/>
            <person name="Kheradpour P."/>
            <person name="Kirkness E.F."/>
            <person name="Koerich L.B."/>
            <person name="Kristiansen K."/>
            <person name="Kudrna D."/>
            <person name="Kulathinal R.J."/>
            <person name="Kumar S."/>
            <person name="Kwok R."/>
            <person name="Lander E."/>
            <person name="Langley C.H."/>
            <person name="Lapoint R."/>
            <person name="Lazzaro B.P."/>
            <person name="Lee S.J."/>
            <person name="Levesque L."/>
            <person name="Li R."/>
            <person name="Lin C.F."/>
            <person name="Lin M.F."/>
            <person name="Lindblad-Toh K."/>
            <person name="Llopart A."/>
            <person name="Long M."/>
            <person name="Low L."/>
            <person name="Lozovsky E."/>
            <person name="Lu J."/>
            <person name="Luo M."/>
            <person name="Machado C.A."/>
            <person name="Makalowski W."/>
            <person name="Marzo M."/>
            <person name="Matsuda M."/>
            <person name="Matzkin L."/>
            <person name="McAllister B."/>
            <person name="McBride C.S."/>
            <person name="McKernan B."/>
            <person name="McKernan K."/>
            <person name="Mendez-Lago M."/>
            <person name="Minx P."/>
            <person name="Mollenhauer M.U."/>
            <person name="Montooth K."/>
            <person name="Mount S.M."/>
            <person name="Mu X."/>
            <person name="Myers E."/>
            <person name="Negre B."/>
            <person name="Newfeld S."/>
            <person name="Nielsen R."/>
            <person name="Noor M.A."/>
            <person name="O'Grady P."/>
            <person name="Pachter L."/>
            <person name="Papaceit M."/>
            <person name="Parisi M.J."/>
            <person name="Parisi M."/>
            <person name="Parts L."/>
            <person name="Pedersen J.S."/>
            <person name="Pesole G."/>
            <person name="Phillippy A.M."/>
            <person name="Ponting C.P."/>
            <person name="Pop M."/>
            <person name="Porcelli D."/>
            <person name="Powell J.R."/>
            <person name="Prohaska S."/>
            <person name="Pruitt K."/>
            <person name="Puig M."/>
            <person name="Quesneville H."/>
            <person name="Ram K.R."/>
            <person name="Rand D."/>
            <person name="Rasmussen M.D."/>
            <person name="Reed L.K."/>
            <person name="Reenan R."/>
            <person name="Reily A."/>
            <person name="Remington K.A."/>
            <person name="Rieger T.T."/>
            <person name="Ritchie M.G."/>
            <person name="Robin C."/>
            <person name="Rogers Y.H."/>
            <person name="Rohde C."/>
            <person name="Rozas J."/>
            <person name="Rubenfield M.J."/>
            <person name="Ruiz A."/>
            <person name="Russo S."/>
            <person name="Salzberg S.L."/>
            <person name="Sanchez-Gracia A."/>
            <person name="Saranga D.J."/>
            <person name="Sato H."/>
            <person name="Schaeffer S.W."/>
            <person name="Schatz M.C."/>
            <person name="Schlenke T."/>
            <person name="Schwartz R."/>
            <person name="Segarra C."/>
            <person name="Singh R.S."/>
            <person name="Sirot L."/>
            <person name="Sirota M."/>
            <person name="Sisneros N.B."/>
            <person name="Smith C.D."/>
            <person name="Smith T.F."/>
            <person name="Spieth J."/>
            <person name="Stage D.E."/>
            <person name="Stark A."/>
            <person name="Stephan W."/>
            <person name="Strausberg R.L."/>
            <person name="Strempel S."/>
            <person name="Sturgill D."/>
            <person name="Sutton G."/>
            <person name="Sutton G.G."/>
            <person name="Tao W."/>
            <person name="Teichmann S."/>
            <person name="Tobari Y.N."/>
            <person name="Tomimura Y."/>
            <person name="Tsolas J.M."/>
            <person name="Valente V.L."/>
            <person name="Venter E."/>
            <person name="Venter J.C."/>
            <person name="Vicario S."/>
            <person name="Vieira F.G."/>
            <person name="Vilella A.J."/>
            <person name="Villasante A."/>
            <person name="Walenz B."/>
            <person name="Wang J."/>
            <person name="Wasserman M."/>
            <person name="Watts T."/>
            <person name="Wilson D."/>
            <person name="Wilson R.K."/>
            <person name="Wing R.A."/>
            <person name="Wolfner M.F."/>
            <person name="Wong A."/>
            <person name="Wong G.K."/>
            <person name="Wu C.I."/>
            <person name="Wu G."/>
            <person name="Yamamoto D."/>
            <person name="Yang H.P."/>
            <person name="Yang S.P."/>
            <person name="Yorke J.A."/>
            <person name="Yoshida K."/>
            <person name="Zdobnov E."/>
            <person name="Zhang P."/>
            <person name="Zhang Y."/>
            <person name="Zimin A.V."/>
            <person name="Baldwin J."/>
            <person name="Abdouelleil A."/>
            <person name="Abdulkadir J."/>
            <person name="Abebe A."/>
            <person name="Abera B."/>
            <person name="Abreu J."/>
            <person name="Acer S.C."/>
            <person name="Aftuck L."/>
            <person name="Alexander A."/>
            <person name="An P."/>
            <person name="Anderson E."/>
            <person name="Anderson S."/>
            <person name="Arachi H."/>
            <person name="Azer M."/>
            <person name="Bachantsang P."/>
            <person name="Barry A."/>
            <person name="Bayul T."/>
            <person name="Berlin A."/>
            <person name="Bessette D."/>
            <person name="Bloom T."/>
            <person name="Blye J."/>
            <person name="Boguslavskiy L."/>
            <person name="Bonnet C."/>
            <person name="Boukhgalter B."/>
            <person name="Bourzgui I."/>
            <person name="Brown A."/>
            <person name="Cahill P."/>
            <person name="Channer S."/>
            <person name="Cheshatsang Y."/>
            <person name="Chuda L."/>
            <person name="Citroen M."/>
            <person name="Collymore A."/>
            <person name="Cooke P."/>
            <person name="Costello M."/>
            <person name="D'Aco K."/>
            <person name="Daza R."/>
            <person name="De Haan G."/>
            <person name="DeGray S."/>
            <person name="DeMaso C."/>
            <person name="Dhargay N."/>
            <person name="Dooley K."/>
            <person name="Dooley E."/>
            <person name="Doricent M."/>
            <person name="Dorje P."/>
            <person name="Dorjee K."/>
            <person name="Dupes A."/>
            <person name="Elong R."/>
            <person name="Falk J."/>
            <person name="Farina A."/>
            <person name="Faro S."/>
            <person name="Ferguson D."/>
            <person name="Fisher S."/>
            <person name="Foley C.D."/>
            <person name="Franke A."/>
            <person name="Friedrich D."/>
            <person name="Gadbois L."/>
            <person name="Gearin G."/>
            <person name="Gearin C.R."/>
            <person name="Giannoukos G."/>
            <person name="Goode T."/>
            <person name="Graham J."/>
            <person name="Grandbois E."/>
            <person name="Grewal S."/>
            <person name="Gyaltsen K."/>
            <person name="Hafez N."/>
            <person name="Hagos B."/>
            <person name="Hall J."/>
            <person name="Henson C."/>
            <person name="Hollinger A."/>
            <person name="Honan T."/>
            <person name="Huard M.D."/>
            <person name="Hughes L."/>
            <person name="Hurhula B."/>
            <person name="Husby M.E."/>
            <person name="Kamat A."/>
            <person name="Kanga B."/>
            <person name="Kashin S."/>
            <person name="Khazanovich D."/>
            <person name="Kisner P."/>
            <person name="Lance K."/>
            <person name="Lara M."/>
            <person name="Lee W."/>
            <person name="Lennon N."/>
            <person name="Letendre F."/>
            <person name="LeVine R."/>
            <person name="Lipovsky A."/>
            <person name="Liu X."/>
            <person name="Liu J."/>
            <person name="Liu S."/>
            <person name="Lokyitsang T."/>
            <person name="Lokyitsang Y."/>
            <person name="Lubonja R."/>
            <person name="Lui A."/>
            <person name="MacDonald P."/>
            <person name="Magnisalis V."/>
            <person name="Maru K."/>
            <person name="Matthews C."/>
            <person name="McCusker W."/>
            <person name="McDonough S."/>
            <person name="Mehta T."/>
            <person name="Meldrim J."/>
            <person name="Meneus L."/>
            <person name="Mihai O."/>
            <person name="Mihalev A."/>
            <person name="Mihova T."/>
            <person name="Mittelman R."/>
            <person name="Mlenga V."/>
            <person name="Montmayeur A."/>
            <person name="Mulrain L."/>
            <person name="Navidi A."/>
            <person name="Naylor J."/>
            <person name="Negash T."/>
            <person name="Nguyen T."/>
            <person name="Nguyen N."/>
            <person name="Nicol R."/>
            <person name="Norbu C."/>
            <person name="Norbu N."/>
            <person name="Novod N."/>
            <person name="O'Neill B."/>
            <person name="Osman S."/>
            <person name="Markiewicz E."/>
            <person name="Oyono O.L."/>
            <person name="Patti C."/>
            <person name="Phunkhang P."/>
            <person name="Pierre F."/>
            <person name="Priest M."/>
            <person name="Raghuraman S."/>
            <person name="Rege F."/>
            <person name="Reyes R."/>
            <person name="Rise C."/>
            <person name="Rogov P."/>
            <person name="Ross K."/>
            <person name="Ryan E."/>
            <person name="Settipalli S."/>
            <person name="Shea T."/>
            <person name="Sherpa N."/>
            <person name="Shi L."/>
            <person name="Shih D."/>
            <person name="Sparrow T."/>
            <person name="Spaulding J."/>
            <person name="Stalker J."/>
            <person name="Stange-Thomann N."/>
            <person name="Stavropoulos S."/>
            <person name="Stone C."/>
            <person name="Strader C."/>
            <person name="Tesfaye S."/>
            <person name="Thomson T."/>
            <person name="Thoulutsang Y."/>
            <person name="Thoulutsang D."/>
            <person name="Topham K."/>
            <person name="Topping I."/>
            <person name="Tsamla T."/>
            <person name="Vassiliev H."/>
            <person name="Vo A."/>
            <person name="Wangchuk T."/>
            <person name="Wangdi T."/>
            <person name="Weiand M."/>
            <person name="Wilkinson J."/>
            <person name="Wilson A."/>
            <person name="Yadav S."/>
            <person name="Young G."/>
            <person name="Yu Q."/>
            <person name="Zembek L."/>
            <person name="Zhong D."/>
            <person name="Zimmer A."/>
            <person name="Zwirko Z."/>
            <person name="Jaffe D.B."/>
            <person name="Alvarez P."/>
            <person name="Brockman W."/>
            <person name="Butler J."/>
            <person name="Chin C."/>
            <person name="Gnerre S."/>
            <person name="Grabherr M."/>
            <person name="Kleber M."/>
            <person name="Mauceli E."/>
            <person name="MacCallum I."/>
        </authorList>
    </citation>
    <scope>NUCLEOTIDE SEQUENCE [LARGE SCALE GENOMIC DNA]</scope>
    <source>
        <strain evidence="3">Tucson 14030-0811.24</strain>
    </source>
</reference>
<evidence type="ECO:0000256" key="1">
    <source>
        <dbReference type="SAM" id="MobiDB-lite"/>
    </source>
</evidence>
<proteinExistence type="predicted"/>